<dbReference type="Proteomes" id="UP000000376">
    <property type="component" value="Chromosome"/>
</dbReference>
<feature type="domain" description="Electron transfer flavoprotein alpha/beta-subunit N-terminal" evidence="8">
    <location>
        <begin position="25"/>
        <end position="141"/>
    </location>
</feature>
<dbReference type="InterPro" id="IPR001308">
    <property type="entry name" value="ETF_a/FixB"/>
</dbReference>
<comment type="cofactor">
    <cofactor evidence="6">
        <name>FAD</name>
        <dbReference type="ChEBI" id="CHEBI:57692"/>
    </cofactor>
    <text evidence="6">Binds 1 FAD per dimer.</text>
</comment>
<feature type="binding site" evidence="6">
    <location>
        <position position="257"/>
    </location>
    <ligand>
        <name>FAD</name>
        <dbReference type="ChEBI" id="CHEBI:57692"/>
    </ligand>
</feature>
<dbReference type="Pfam" id="PF00766">
    <property type="entry name" value="ETF_alpha"/>
    <property type="match status" value="1"/>
</dbReference>
<evidence type="ECO:0000256" key="1">
    <source>
        <dbReference type="ARBA" id="ARBA00005817"/>
    </source>
</evidence>
<gene>
    <name evidence="9" type="ordered locus">Arch_1355</name>
</gene>
<dbReference type="PANTHER" id="PTHR43153:SF1">
    <property type="entry name" value="ELECTRON TRANSFER FLAVOPROTEIN SUBUNIT ALPHA, MITOCHONDRIAL"/>
    <property type="match status" value="1"/>
</dbReference>
<proteinExistence type="inferred from homology"/>
<dbReference type="GO" id="GO:0050660">
    <property type="term" value="F:flavin adenine dinucleotide binding"/>
    <property type="evidence" value="ECO:0007669"/>
    <property type="project" value="InterPro"/>
</dbReference>
<dbReference type="OrthoDB" id="9770286at2"/>
<dbReference type="EMBL" id="CP002045">
    <property type="protein sequence ID" value="ADH93057.1"/>
    <property type="molecule type" value="Genomic_DNA"/>
</dbReference>
<dbReference type="Gene3D" id="3.40.50.1220">
    <property type="entry name" value="TPP-binding domain"/>
    <property type="match status" value="1"/>
</dbReference>
<evidence type="ECO:0000256" key="6">
    <source>
        <dbReference type="PIRSR" id="PIRSR000089-1"/>
    </source>
</evidence>
<comment type="function">
    <text evidence="5">The electron transfer flavoprotein serves as a specific electron acceptor for other dehydrogenases. It transfers the electrons to the main respiratory chain via ETF-ubiquinone oxidoreductase (ETF dehydrogenase).</text>
</comment>
<feature type="binding site" evidence="6">
    <location>
        <begin position="204"/>
        <end position="205"/>
    </location>
    <ligand>
        <name>FAD</name>
        <dbReference type="ChEBI" id="CHEBI:57692"/>
    </ligand>
</feature>
<comment type="similarity">
    <text evidence="1">Belongs to the ETF alpha-subunit/FixB family.</text>
</comment>
<evidence type="ECO:0000256" key="4">
    <source>
        <dbReference type="ARBA" id="ARBA00022630"/>
    </source>
</evidence>
<feature type="domain" description="Electron transfer flavoprotein alpha subunit C-terminal" evidence="7">
    <location>
        <begin position="167"/>
        <end position="247"/>
    </location>
</feature>
<evidence type="ECO:0000259" key="7">
    <source>
        <dbReference type="Pfam" id="PF00766"/>
    </source>
</evidence>
<keyword evidence="10" id="KW-1185">Reference proteome</keyword>
<dbReference type="GO" id="GO:0009055">
    <property type="term" value="F:electron transfer activity"/>
    <property type="evidence" value="ECO:0007669"/>
    <property type="project" value="InterPro"/>
</dbReference>
<dbReference type="Pfam" id="PF01012">
    <property type="entry name" value="ETF"/>
    <property type="match status" value="1"/>
</dbReference>
<dbReference type="SUPFAM" id="SSF52467">
    <property type="entry name" value="DHS-like NAD/FAD-binding domain"/>
    <property type="match status" value="1"/>
</dbReference>
<evidence type="ECO:0000313" key="9">
    <source>
        <dbReference type="EMBL" id="ADH93057.1"/>
    </source>
</evidence>
<dbReference type="InterPro" id="IPR014731">
    <property type="entry name" value="ETF_asu_C"/>
</dbReference>
<keyword evidence="6" id="KW-0274">FAD</keyword>
<dbReference type="KEGG" id="ahe:Arch_1355"/>
<accession>D7BK77</accession>
<protein>
    <submittedName>
        <fullName evidence="9">Electron transfer flavoprotein alpha subunit</fullName>
    </submittedName>
</protein>
<dbReference type="RefSeq" id="WP_013170548.1">
    <property type="nucleotide sequence ID" value="NC_014218.1"/>
</dbReference>
<keyword evidence="3" id="KW-0813">Transport</keyword>
<dbReference type="HOGENOM" id="CLU_034178_0_1_11"/>
<dbReference type="PIRSF" id="PIRSF000089">
    <property type="entry name" value="Electra_flavoP_a"/>
    <property type="match status" value="1"/>
</dbReference>
<evidence type="ECO:0000259" key="8">
    <source>
        <dbReference type="Pfam" id="PF01012"/>
    </source>
</evidence>
<reference evidence="9 10" key="1">
    <citation type="journal article" date="2010" name="Stand. Genomic Sci.">
        <title>Complete genome sequence of Arcanobacterium haemolyticum type strain (11018).</title>
        <authorList>
            <person name="Yasawong M."/>
            <person name="Teshima H."/>
            <person name="Lapidus A."/>
            <person name="Nolan M."/>
            <person name="Lucas S."/>
            <person name="Glavina Del Rio T."/>
            <person name="Tice H."/>
            <person name="Cheng J."/>
            <person name="Bruce D."/>
            <person name="Detter C."/>
            <person name="Tapia R."/>
            <person name="Han C."/>
            <person name="Goodwin L."/>
            <person name="Pitluck S."/>
            <person name="Liolios K."/>
            <person name="Ivanova N."/>
            <person name="Mavromatis K."/>
            <person name="Mikhailova N."/>
            <person name="Pati A."/>
            <person name="Chen A."/>
            <person name="Palaniappan K."/>
            <person name="Land M."/>
            <person name="Hauser L."/>
            <person name="Chang Y."/>
            <person name="Jeffries C."/>
            <person name="Rohde M."/>
            <person name="Sikorski J."/>
            <person name="Pukall R."/>
            <person name="Goker M."/>
            <person name="Woyke T."/>
            <person name="Bristow J."/>
            <person name="Eisen J."/>
            <person name="Markowitz V."/>
            <person name="Hugenholtz P."/>
            <person name="Kyrpides N."/>
            <person name="Klenk H."/>
        </authorList>
    </citation>
    <scope>NUCLEOTIDE SEQUENCE [LARGE SCALE GENOMIC DNA]</scope>
    <source>
        <strain evidence="10">ATCC 9345 / DSM 20595 / CCUG 17215 / LMG 16163 / NBRC 15585 / NCTC 8452 / 11018</strain>
    </source>
</reference>
<dbReference type="AlphaFoldDB" id="D7BK77"/>
<dbReference type="InterPro" id="IPR029035">
    <property type="entry name" value="DHS-like_NAD/FAD-binding_dom"/>
</dbReference>
<organism evidence="9 10">
    <name type="scientific">Arcanobacterium haemolyticum (strain ATCC 9345 / DSM 20595 / CCM 5947 / CCUG 17215 / LMG 16163 / NBRC 15585 / NCTC 8452 / 11018)</name>
    <dbReference type="NCBI Taxonomy" id="644284"/>
    <lineage>
        <taxon>Bacteria</taxon>
        <taxon>Bacillati</taxon>
        <taxon>Actinomycetota</taxon>
        <taxon>Actinomycetes</taxon>
        <taxon>Actinomycetales</taxon>
        <taxon>Actinomycetaceae</taxon>
        <taxon>Arcanobacterium</taxon>
    </lineage>
</organism>
<dbReference type="FunFam" id="3.40.50.1220:FF:000004">
    <property type="entry name" value="Electron transfer flavoprotein"/>
    <property type="match status" value="1"/>
</dbReference>
<feature type="binding site" evidence="6">
    <location>
        <position position="179"/>
    </location>
    <ligand>
        <name>FAD</name>
        <dbReference type="ChEBI" id="CHEBI:57692"/>
    </ligand>
</feature>
<evidence type="ECO:0000256" key="3">
    <source>
        <dbReference type="ARBA" id="ARBA00022448"/>
    </source>
</evidence>
<dbReference type="PANTHER" id="PTHR43153">
    <property type="entry name" value="ELECTRON TRANSFER FLAVOPROTEIN ALPHA"/>
    <property type="match status" value="1"/>
</dbReference>
<dbReference type="Gene3D" id="3.40.50.620">
    <property type="entry name" value="HUPs"/>
    <property type="match status" value="1"/>
</dbReference>
<keyword evidence="4" id="KW-0285">Flavoprotein</keyword>
<comment type="subunit">
    <text evidence="2">Heterodimer of an alpha and a beta subunit.</text>
</comment>
<sequence>MTNAWIITTDSRIDGILTLMADQFDDVTAIVLGSADISGVHSAMRIEHDANIPAETYAGAVADIIANNPGVVIARQGAAERVIATAVAARLQAPIVTDVRELGANHAVVSRFGGISMENLEFTGPIVAMVDGGGTPEGAAVDTSKVEAHGYSATVTAKDTNDGEQTDISSAKKLVAVGRGFAEEKDVDLARSLAAAMGAEIACSRPLAEGNGWLSRETYVGISGQRVAPDVYVAVGISGQIQHTAGMDESKIVVAINKDDKAAIFDIADYGIVGDLYDVLPALTKALES</sequence>
<dbReference type="GO" id="GO:0033539">
    <property type="term" value="P:fatty acid beta-oxidation using acyl-CoA dehydrogenase"/>
    <property type="evidence" value="ECO:0007669"/>
    <property type="project" value="TreeGrafter"/>
</dbReference>
<name>D7BK77_ARCHD</name>
<dbReference type="InterPro" id="IPR014730">
    <property type="entry name" value="ETF_a/b_N"/>
</dbReference>
<evidence type="ECO:0000256" key="5">
    <source>
        <dbReference type="ARBA" id="ARBA00025649"/>
    </source>
</evidence>
<dbReference type="InterPro" id="IPR014729">
    <property type="entry name" value="Rossmann-like_a/b/a_fold"/>
</dbReference>
<dbReference type="eggNOG" id="COG2025">
    <property type="taxonomic scope" value="Bacteria"/>
</dbReference>
<evidence type="ECO:0000256" key="2">
    <source>
        <dbReference type="ARBA" id="ARBA00011355"/>
    </source>
</evidence>
<dbReference type="STRING" id="644284.Arch_1355"/>
<evidence type="ECO:0000313" key="10">
    <source>
        <dbReference type="Proteomes" id="UP000000376"/>
    </source>
</evidence>
<feature type="binding site" evidence="6">
    <location>
        <begin position="236"/>
        <end position="243"/>
    </location>
    <ligand>
        <name>FAD</name>
        <dbReference type="ChEBI" id="CHEBI:57692"/>
    </ligand>
</feature>
<dbReference type="SUPFAM" id="SSF52402">
    <property type="entry name" value="Adenine nucleotide alpha hydrolases-like"/>
    <property type="match status" value="1"/>
</dbReference>